<evidence type="ECO:0000259" key="8">
    <source>
        <dbReference type="PROSITE" id="PS50940"/>
    </source>
</evidence>
<evidence type="ECO:0000313" key="9">
    <source>
        <dbReference type="EMBL" id="KAK8748006.1"/>
    </source>
</evidence>
<dbReference type="Proteomes" id="UP001445076">
    <property type="component" value="Unassembled WGS sequence"/>
</dbReference>
<dbReference type="GO" id="GO:0005576">
    <property type="term" value="C:extracellular region"/>
    <property type="evidence" value="ECO:0007669"/>
    <property type="project" value="InterPro"/>
</dbReference>
<dbReference type="Gene3D" id="2.170.140.10">
    <property type="entry name" value="Chitin binding domain"/>
    <property type="match status" value="2"/>
</dbReference>
<feature type="domain" description="Chitin-binding type-2" evidence="8">
    <location>
        <begin position="26"/>
        <end position="85"/>
    </location>
</feature>
<dbReference type="SUPFAM" id="SSF57625">
    <property type="entry name" value="Invertebrate chitin-binding proteins"/>
    <property type="match status" value="1"/>
</dbReference>
<evidence type="ECO:0000256" key="1">
    <source>
        <dbReference type="ARBA" id="ARBA00022669"/>
    </source>
</evidence>
<dbReference type="InterPro" id="IPR002557">
    <property type="entry name" value="Chitin-bd_dom"/>
</dbReference>
<dbReference type="GO" id="GO:0008061">
    <property type="term" value="F:chitin binding"/>
    <property type="evidence" value="ECO:0007669"/>
    <property type="project" value="UniProtKB-KW"/>
</dbReference>
<evidence type="ECO:0000256" key="5">
    <source>
        <dbReference type="ARBA" id="ARBA00023180"/>
    </source>
</evidence>
<keyword evidence="3" id="KW-0677">Repeat</keyword>
<comment type="caution">
    <text evidence="9">The sequence shown here is derived from an EMBL/GenBank/DDBJ whole genome shotgun (WGS) entry which is preliminary data.</text>
</comment>
<keyword evidence="5" id="KW-0325">Glycoprotein</keyword>
<protein>
    <recommendedName>
        <fullName evidence="8">Chitin-binding type-2 domain-containing protein</fullName>
    </recommendedName>
</protein>
<dbReference type="EMBL" id="JARKIK010000013">
    <property type="protein sequence ID" value="KAK8748006.1"/>
    <property type="molecule type" value="Genomic_DNA"/>
</dbReference>
<sequence length="260" mass="28248">MDKNILLIISLAVSYTGGTVQKDSCLPDCNGKDPLDMVSDPMNCTKYYVCTAKGIVNQDYHFTCPRGNVFNYRLGRCIPDAPCVTPCSTSIPAHVNPSATTTASKALPSTQPSPKYKATPTTDCTNSIICTEIGYVAKCHSCKQDYYKCTAVNTEGIVQTCPGELVFNPDPSYRYCILLADCPTVKPVTTTTPNDCITSLVCTAVGNFPRCKSCQQEYFHCTTVGAAGIVRQCTENLVFNTVSAFPYCVLPNDCPYQPLK</sequence>
<dbReference type="AlphaFoldDB" id="A0AAW0Y7K0"/>
<evidence type="ECO:0000313" key="10">
    <source>
        <dbReference type="Proteomes" id="UP001445076"/>
    </source>
</evidence>
<dbReference type="InterPro" id="IPR036508">
    <property type="entry name" value="Chitin-bd_dom_sf"/>
</dbReference>
<feature type="region of interest" description="Disordered" evidence="6">
    <location>
        <begin position="97"/>
        <end position="117"/>
    </location>
</feature>
<dbReference type="Pfam" id="PF01607">
    <property type="entry name" value="CBM_14"/>
    <property type="match status" value="1"/>
</dbReference>
<evidence type="ECO:0000256" key="7">
    <source>
        <dbReference type="SAM" id="SignalP"/>
    </source>
</evidence>
<feature type="signal peptide" evidence="7">
    <location>
        <begin position="1"/>
        <end position="18"/>
    </location>
</feature>
<evidence type="ECO:0000256" key="6">
    <source>
        <dbReference type="SAM" id="MobiDB-lite"/>
    </source>
</evidence>
<gene>
    <name evidence="9" type="ORF">OTU49_016267</name>
</gene>
<keyword evidence="1" id="KW-0147">Chitin-binding</keyword>
<dbReference type="PANTHER" id="PTHR23301">
    <property type="entry name" value="CHITIN BINDING PERITROPHIN-A"/>
    <property type="match status" value="1"/>
</dbReference>
<dbReference type="PANTHER" id="PTHR23301:SF106">
    <property type="entry name" value="CHITIN-BINDING TYPE-2 DOMAIN-CONTAINING PROTEIN-RELATED"/>
    <property type="match status" value="1"/>
</dbReference>
<reference evidence="9 10" key="1">
    <citation type="journal article" date="2024" name="BMC Genomics">
        <title>Genome assembly of redclaw crayfish (Cherax quadricarinatus) provides insights into its immune adaptation and hypoxia tolerance.</title>
        <authorList>
            <person name="Liu Z."/>
            <person name="Zheng J."/>
            <person name="Li H."/>
            <person name="Fang K."/>
            <person name="Wang S."/>
            <person name="He J."/>
            <person name="Zhou D."/>
            <person name="Weng S."/>
            <person name="Chi M."/>
            <person name="Gu Z."/>
            <person name="He J."/>
            <person name="Li F."/>
            <person name="Wang M."/>
        </authorList>
    </citation>
    <scope>NUCLEOTIDE SEQUENCE [LARGE SCALE GENOMIC DNA]</scope>
    <source>
        <strain evidence="9">ZL_2023a</strain>
    </source>
</reference>
<dbReference type="SMART" id="SM00494">
    <property type="entry name" value="ChtBD2"/>
    <property type="match status" value="3"/>
</dbReference>
<organism evidence="9 10">
    <name type="scientific">Cherax quadricarinatus</name>
    <name type="common">Australian red claw crayfish</name>
    <dbReference type="NCBI Taxonomy" id="27406"/>
    <lineage>
        <taxon>Eukaryota</taxon>
        <taxon>Metazoa</taxon>
        <taxon>Ecdysozoa</taxon>
        <taxon>Arthropoda</taxon>
        <taxon>Crustacea</taxon>
        <taxon>Multicrustacea</taxon>
        <taxon>Malacostraca</taxon>
        <taxon>Eumalacostraca</taxon>
        <taxon>Eucarida</taxon>
        <taxon>Decapoda</taxon>
        <taxon>Pleocyemata</taxon>
        <taxon>Astacidea</taxon>
        <taxon>Parastacoidea</taxon>
        <taxon>Parastacidae</taxon>
        <taxon>Cherax</taxon>
    </lineage>
</organism>
<keyword evidence="2 7" id="KW-0732">Signal</keyword>
<keyword evidence="10" id="KW-1185">Reference proteome</keyword>
<proteinExistence type="predicted"/>
<keyword evidence="4" id="KW-1015">Disulfide bond</keyword>
<evidence type="ECO:0000256" key="2">
    <source>
        <dbReference type="ARBA" id="ARBA00022729"/>
    </source>
</evidence>
<accession>A0AAW0Y7K0</accession>
<dbReference type="InterPro" id="IPR051940">
    <property type="entry name" value="Chitin_bind-dev_reg"/>
</dbReference>
<feature type="chain" id="PRO_5043721341" description="Chitin-binding type-2 domain-containing protein" evidence="7">
    <location>
        <begin position="19"/>
        <end position="260"/>
    </location>
</feature>
<evidence type="ECO:0000256" key="4">
    <source>
        <dbReference type="ARBA" id="ARBA00023157"/>
    </source>
</evidence>
<dbReference type="PROSITE" id="PS50940">
    <property type="entry name" value="CHIT_BIND_II"/>
    <property type="match status" value="1"/>
</dbReference>
<name>A0AAW0Y7K0_CHEQU</name>
<evidence type="ECO:0000256" key="3">
    <source>
        <dbReference type="ARBA" id="ARBA00022737"/>
    </source>
</evidence>